<comment type="caution">
    <text evidence="11">The sequence shown here is derived from an EMBL/GenBank/DDBJ whole genome shotgun (WGS) entry which is preliminary data.</text>
</comment>
<feature type="transmembrane region" description="Helical" evidence="9">
    <location>
        <begin position="379"/>
        <end position="398"/>
    </location>
</feature>
<dbReference type="InterPro" id="IPR051084">
    <property type="entry name" value="H+-coupled_symporters"/>
</dbReference>
<keyword evidence="5" id="KW-0769">Symport</keyword>
<protein>
    <submittedName>
        <fullName evidence="11">MFS transporter</fullName>
    </submittedName>
</protein>
<evidence type="ECO:0000256" key="1">
    <source>
        <dbReference type="ARBA" id="ARBA00004651"/>
    </source>
</evidence>
<sequence>MTGVLCTSGSWTTAPRAPGHRARRRSSLSTISYTPQKWRPEQVTITEPSVIRRAIGAAAIGNITEWYDFGVYGYLQVTIEGVFLPKNAGAAGAIIVAALFAVAFLVRPLGGMFFGPLADRIGRKSVLATTMIMMALGTFLIGVLPDYATIGLAAPFLLLACRLIQGFSTGGEYGNAMAFIAEYAPDRRRGFFGSLLEVGTFGGYVLGASVATIMTAILTQDQLLSWGWRLPFFVALPLGLVGVYLRSKLEDTPAYRELEKQQDAEAKAKAEEKKAAKKSGAPASSEAGGEKKGRGEIKGILRLWPNLLACMGLVLAWNVTNYMLTAFMPQFFPMIREYQGSGGVSDLASSILQIIVMVMCLILIPVIGRLSDRVGRKAVVRAGSIALIVLSIPSVLLIRGNSDVSVLFGLLIMGLSLICFSATMPSTLPSLFPTAVRAGALSISFNVAISLFGGTTSTVMTSLVTWTHFLMWPAIYLMAAGVIGLICVHIVPESNGRPLWGSKPAASDRKEATAHAKELSEEAEAFVLAQRAGAH</sequence>
<proteinExistence type="predicted"/>
<feature type="transmembrane region" description="Helical" evidence="9">
    <location>
        <begin position="126"/>
        <end position="144"/>
    </location>
</feature>
<feature type="transmembrane region" description="Helical" evidence="9">
    <location>
        <begin position="191"/>
        <end position="214"/>
    </location>
</feature>
<evidence type="ECO:0000256" key="3">
    <source>
        <dbReference type="ARBA" id="ARBA00022475"/>
    </source>
</evidence>
<feature type="transmembrane region" description="Helical" evidence="9">
    <location>
        <begin position="347"/>
        <end position="367"/>
    </location>
</feature>
<keyword evidence="2" id="KW-0813">Transport</keyword>
<dbReference type="PROSITE" id="PS00217">
    <property type="entry name" value="SUGAR_TRANSPORT_2"/>
    <property type="match status" value="1"/>
</dbReference>
<feature type="domain" description="Major facilitator superfamily (MFS) profile" evidence="10">
    <location>
        <begin position="54"/>
        <end position="496"/>
    </location>
</feature>
<gene>
    <name evidence="11" type="ORF">I8D64_16875</name>
</gene>
<feature type="compositionally biased region" description="Basic and acidic residues" evidence="8">
    <location>
        <begin position="260"/>
        <end position="274"/>
    </location>
</feature>
<keyword evidence="6 9" id="KW-1133">Transmembrane helix</keyword>
<name>A0ABS1BEN3_9MICO</name>
<keyword evidence="7 9" id="KW-0472">Membrane</keyword>
<keyword evidence="12" id="KW-1185">Reference proteome</keyword>
<dbReference type="InterPro" id="IPR005829">
    <property type="entry name" value="Sugar_transporter_CS"/>
</dbReference>
<dbReference type="InterPro" id="IPR005828">
    <property type="entry name" value="MFS_sugar_transport-like"/>
</dbReference>
<evidence type="ECO:0000259" key="10">
    <source>
        <dbReference type="PROSITE" id="PS50850"/>
    </source>
</evidence>
<feature type="transmembrane region" description="Helical" evidence="9">
    <location>
        <begin position="226"/>
        <end position="245"/>
    </location>
</feature>
<evidence type="ECO:0000256" key="7">
    <source>
        <dbReference type="ARBA" id="ARBA00023136"/>
    </source>
</evidence>
<feature type="transmembrane region" description="Helical" evidence="9">
    <location>
        <begin position="88"/>
        <end position="106"/>
    </location>
</feature>
<dbReference type="PANTHER" id="PTHR43528:SF1">
    <property type="entry name" value="ALPHA-KETOGLUTARATE PERMEASE"/>
    <property type="match status" value="1"/>
</dbReference>
<keyword evidence="3" id="KW-1003">Cell membrane</keyword>
<dbReference type="Proteomes" id="UP000612352">
    <property type="component" value="Unassembled WGS sequence"/>
</dbReference>
<feature type="transmembrane region" description="Helical" evidence="9">
    <location>
        <begin position="404"/>
        <end position="423"/>
    </location>
</feature>
<feature type="transmembrane region" description="Helical" evidence="9">
    <location>
        <begin position="303"/>
        <end position="327"/>
    </location>
</feature>
<evidence type="ECO:0000313" key="12">
    <source>
        <dbReference type="Proteomes" id="UP000612352"/>
    </source>
</evidence>
<dbReference type="PROSITE" id="PS00216">
    <property type="entry name" value="SUGAR_TRANSPORT_1"/>
    <property type="match status" value="1"/>
</dbReference>
<dbReference type="EMBL" id="JAEDAJ010000021">
    <property type="protein sequence ID" value="MBK0333078.1"/>
    <property type="molecule type" value="Genomic_DNA"/>
</dbReference>
<feature type="region of interest" description="Disordered" evidence="8">
    <location>
        <begin position="260"/>
        <end position="292"/>
    </location>
</feature>
<evidence type="ECO:0000256" key="4">
    <source>
        <dbReference type="ARBA" id="ARBA00022692"/>
    </source>
</evidence>
<comment type="subcellular location">
    <subcellularLocation>
        <location evidence="1">Cell membrane</location>
        <topology evidence="1">Multi-pass membrane protein</topology>
    </subcellularLocation>
</comment>
<reference evidence="11 12" key="1">
    <citation type="submission" date="2020-12" db="EMBL/GenBank/DDBJ databases">
        <title>Brachybacterium sp. MASK1Z-5, whole genome shotgun sequence.</title>
        <authorList>
            <person name="Tuo L."/>
        </authorList>
    </citation>
    <scope>NUCLEOTIDE SEQUENCE [LARGE SCALE GENOMIC DNA]</scope>
    <source>
        <strain evidence="11 12">MASK1Z-5</strain>
    </source>
</reference>
<feature type="transmembrane region" description="Helical" evidence="9">
    <location>
        <begin position="474"/>
        <end position="491"/>
    </location>
</feature>
<dbReference type="SUPFAM" id="SSF103473">
    <property type="entry name" value="MFS general substrate transporter"/>
    <property type="match status" value="1"/>
</dbReference>
<dbReference type="PROSITE" id="PS50850">
    <property type="entry name" value="MFS"/>
    <property type="match status" value="1"/>
</dbReference>
<feature type="compositionally biased region" description="Low complexity" evidence="8">
    <location>
        <begin position="278"/>
        <end position="287"/>
    </location>
</feature>
<organism evidence="11 12">
    <name type="scientific">Brachybacterium halotolerans</name>
    <dbReference type="NCBI Taxonomy" id="2795215"/>
    <lineage>
        <taxon>Bacteria</taxon>
        <taxon>Bacillati</taxon>
        <taxon>Actinomycetota</taxon>
        <taxon>Actinomycetes</taxon>
        <taxon>Micrococcales</taxon>
        <taxon>Dermabacteraceae</taxon>
        <taxon>Brachybacterium</taxon>
    </lineage>
</organism>
<accession>A0ABS1BEN3</accession>
<evidence type="ECO:0000256" key="2">
    <source>
        <dbReference type="ARBA" id="ARBA00022448"/>
    </source>
</evidence>
<feature type="transmembrane region" description="Helical" evidence="9">
    <location>
        <begin position="150"/>
        <end position="170"/>
    </location>
</feature>
<evidence type="ECO:0000256" key="6">
    <source>
        <dbReference type="ARBA" id="ARBA00022989"/>
    </source>
</evidence>
<evidence type="ECO:0000256" key="9">
    <source>
        <dbReference type="SAM" id="Phobius"/>
    </source>
</evidence>
<dbReference type="InterPro" id="IPR036259">
    <property type="entry name" value="MFS_trans_sf"/>
</dbReference>
<dbReference type="PANTHER" id="PTHR43528">
    <property type="entry name" value="ALPHA-KETOGLUTARATE PERMEASE"/>
    <property type="match status" value="1"/>
</dbReference>
<feature type="region of interest" description="Disordered" evidence="8">
    <location>
        <begin position="1"/>
        <end position="27"/>
    </location>
</feature>
<keyword evidence="4 9" id="KW-0812">Transmembrane</keyword>
<evidence type="ECO:0000256" key="5">
    <source>
        <dbReference type="ARBA" id="ARBA00022847"/>
    </source>
</evidence>
<feature type="compositionally biased region" description="Polar residues" evidence="8">
    <location>
        <begin position="1"/>
        <end position="13"/>
    </location>
</feature>
<dbReference type="Pfam" id="PF00083">
    <property type="entry name" value="Sugar_tr"/>
    <property type="match status" value="1"/>
</dbReference>
<dbReference type="InterPro" id="IPR020846">
    <property type="entry name" value="MFS_dom"/>
</dbReference>
<dbReference type="Gene3D" id="1.20.1250.20">
    <property type="entry name" value="MFS general substrate transporter like domains"/>
    <property type="match status" value="1"/>
</dbReference>
<evidence type="ECO:0000256" key="8">
    <source>
        <dbReference type="SAM" id="MobiDB-lite"/>
    </source>
</evidence>
<evidence type="ECO:0000313" key="11">
    <source>
        <dbReference type="EMBL" id="MBK0333078.1"/>
    </source>
</evidence>